<keyword evidence="3" id="KW-1185">Reference proteome</keyword>
<dbReference type="EMBL" id="JAYWIO010000001">
    <property type="protein sequence ID" value="KAK7291012.1"/>
    <property type="molecule type" value="Genomic_DNA"/>
</dbReference>
<sequence length="77" mass="8862">MECDWLEQDLGQDPDPCETSSHIEQYSHLDFVIYIENERRVYLAKRSLCVGAIYWVLVVAVRVVPSSSGLCLLLLYL</sequence>
<name>A0AAN9J2I2_CROPI</name>
<comment type="caution">
    <text evidence="2">The sequence shown here is derived from an EMBL/GenBank/DDBJ whole genome shotgun (WGS) entry which is preliminary data.</text>
</comment>
<evidence type="ECO:0000256" key="1">
    <source>
        <dbReference type="SAM" id="Phobius"/>
    </source>
</evidence>
<keyword evidence="1" id="KW-0812">Transmembrane</keyword>
<protein>
    <submittedName>
        <fullName evidence="2">Uncharacterized protein</fullName>
    </submittedName>
</protein>
<keyword evidence="1" id="KW-0472">Membrane</keyword>
<evidence type="ECO:0000313" key="3">
    <source>
        <dbReference type="Proteomes" id="UP001372338"/>
    </source>
</evidence>
<gene>
    <name evidence="2" type="ORF">RIF29_05849</name>
</gene>
<accession>A0AAN9J2I2</accession>
<organism evidence="2 3">
    <name type="scientific">Crotalaria pallida</name>
    <name type="common">Smooth rattlebox</name>
    <name type="synonym">Crotalaria striata</name>
    <dbReference type="NCBI Taxonomy" id="3830"/>
    <lineage>
        <taxon>Eukaryota</taxon>
        <taxon>Viridiplantae</taxon>
        <taxon>Streptophyta</taxon>
        <taxon>Embryophyta</taxon>
        <taxon>Tracheophyta</taxon>
        <taxon>Spermatophyta</taxon>
        <taxon>Magnoliopsida</taxon>
        <taxon>eudicotyledons</taxon>
        <taxon>Gunneridae</taxon>
        <taxon>Pentapetalae</taxon>
        <taxon>rosids</taxon>
        <taxon>fabids</taxon>
        <taxon>Fabales</taxon>
        <taxon>Fabaceae</taxon>
        <taxon>Papilionoideae</taxon>
        <taxon>50 kb inversion clade</taxon>
        <taxon>genistoids sensu lato</taxon>
        <taxon>core genistoids</taxon>
        <taxon>Crotalarieae</taxon>
        <taxon>Crotalaria</taxon>
    </lineage>
</organism>
<dbReference type="Proteomes" id="UP001372338">
    <property type="component" value="Unassembled WGS sequence"/>
</dbReference>
<reference evidence="2 3" key="1">
    <citation type="submission" date="2024-01" db="EMBL/GenBank/DDBJ databases">
        <title>The genomes of 5 underutilized Papilionoideae crops provide insights into root nodulation and disease resistanc.</title>
        <authorList>
            <person name="Yuan L."/>
        </authorList>
    </citation>
    <scope>NUCLEOTIDE SEQUENCE [LARGE SCALE GENOMIC DNA]</scope>
    <source>
        <strain evidence="2">ZHUSHIDOU_FW_LH</strain>
        <tissue evidence="2">Leaf</tissue>
    </source>
</reference>
<proteinExistence type="predicted"/>
<dbReference type="AlphaFoldDB" id="A0AAN9J2I2"/>
<evidence type="ECO:0000313" key="2">
    <source>
        <dbReference type="EMBL" id="KAK7291012.1"/>
    </source>
</evidence>
<feature type="transmembrane region" description="Helical" evidence="1">
    <location>
        <begin position="52"/>
        <end position="76"/>
    </location>
</feature>
<keyword evidence="1" id="KW-1133">Transmembrane helix</keyword>